<name>A0A7Z2VGW8_9BACL</name>
<evidence type="ECO:0000256" key="1">
    <source>
        <dbReference type="SAM" id="Phobius"/>
    </source>
</evidence>
<sequence length="90" mass="10060">MYGKIACFVALLALMFASDWSQLAQAVKRDRRTYGTLLAAIVYLGFLSVSEFHWPNLNDAFDLLAKPAKQLVQWMNPTVAKQQPAEGESP</sequence>
<evidence type="ECO:0000313" key="3">
    <source>
        <dbReference type="EMBL" id="QJD82827.1"/>
    </source>
</evidence>
<feature type="chain" id="PRO_5038885845" description="Holin" evidence="2">
    <location>
        <begin position="27"/>
        <end position="90"/>
    </location>
</feature>
<keyword evidence="1" id="KW-0472">Membrane</keyword>
<keyword evidence="4" id="KW-1185">Reference proteome</keyword>
<dbReference type="EMBL" id="CP051680">
    <property type="protein sequence ID" value="QJD82827.1"/>
    <property type="molecule type" value="Genomic_DNA"/>
</dbReference>
<accession>A0A7Z2VGW8</accession>
<evidence type="ECO:0000256" key="2">
    <source>
        <dbReference type="SAM" id="SignalP"/>
    </source>
</evidence>
<feature type="transmembrane region" description="Helical" evidence="1">
    <location>
        <begin position="34"/>
        <end position="54"/>
    </location>
</feature>
<reference evidence="3 4" key="1">
    <citation type="submission" date="2020-04" db="EMBL/GenBank/DDBJ databases">
        <title>Genome sequencing of novel species.</title>
        <authorList>
            <person name="Heo J."/>
            <person name="Kim S.-J."/>
            <person name="Kim J.-S."/>
            <person name="Hong S.-B."/>
            <person name="Kwon S.-W."/>
        </authorList>
    </citation>
    <scope>NUCLEOTIDE SEQUENCE [LARGE SCALE GENOMIC DNA]</scope>
    <source>
        <strain evidence="3 4">MFER-1</strain>
    </source>
</reference>
<dbReference type="AlphaFoldDB" id="A0A7Z2VGW8"/>
<gene>
    <name evidence="3" type="ORF">HH215_06300</name>
</gene>
<keyword evidence="1" id="KW-0812">Transmembrane</keyword>
<dbReference type="Proteomes" id="UP000502248">
    <property type="component" value="Chromosome"/>
</dbReference>
<keyword evidence="2" id="KW-0732">Signal</keyword>
<dbReference type="KEGG" id="cheb:HH215_06300"/>
<keyword evidence="1" id="KW-1133">Transmembrane helix</keyword>
<evidence type="ECO:0008006" key="5">
    <source>
        <dbReference type="Google" id="ProtNLM"/>
    </source>
</evidence>
<organism evidence="3 4">
    <name type="scientific">Cohnella herbarum</name>
    <dbReference type="NCBI Taxonomy" id="2728023"/>
    <lineage>
        <taxon>Bacteria</taxon>
        <taxon>Bacillati</taxon>
        <taxon>Bacillota</taxon>
        <taxon>Bacilli</taxon>
        <taxon>Bacillales</taxon>
        <taxon>Paenibacillaceae</taxon>
        <taxon>Cohnella</taxon>
    </lineage>
</organism>
<proteinExistence type="predicted"/>
<protein>
    <recommendedName>
        <fullName evidence="5">Holin</fullName>
    </recommendedName>
</protein>
<dbReference type="RefSeq" id="WP_169279123.1">
    <property type="nucleotide sequence ID" value="NZ_CP051680.1"/>
</dbReference>
<evidence type="ECO:0000313" key="4">
    <source>
        <dbReference type="Proteomes" id="UP000502248"/>
    </source>
</evidence>
<feature type="signal peptide" evidence="2">
    <location>
        <begin position="1"/>
        <end position="26"/>
    </location>
</feature>